<dbReference type="EMBL" id="MU853430">
    <property type="protein sequence ID" value="KAK4130843.1"/>
    <property type="molecule type" value="Genomic_DNA"/>
</dbReference>
<name>A0AAN6UD72_9PEZI</name>
<comment type="caution">
    <text evidence="1">The sequence shown here is derived from an EMBL/GenBank/DDBJ whole genome shotgun (WGS) entry which is preliminary data.</text>
</comment>
<sequence>MAYCPLLNAMDTKPLFKAKDSRLRDRHRADWFSSLNDIDSGRQLRAYKTKSAV</sequence>
<gene>
    <name evidence="1" type="ORF">BT67DRAFT_445168</name>
</gene>
<dbReference type="AlphaFoldDB" id="A0AAN6UD72"/>
<keyword evidence="2" id="KW-1185">Reference proteome</keyword>
<proteinExistence type="predicted"/>
<reference evidence="1" key="1">
    <citation type="journal article" date="2023" name="Mol. Phylogenet. Evol.">
        <title>Genome-scale phylogeny and comparative genomics of the fungal order Sordariales.</title>
        <authorList>
            <person name="Hensen N."/>
            <person name="Bonometti L."/>
            <person name="Westerberg I."/>
            <person name="Brannstrom I.O."/>
            <person name="Guillou S."/>
            <person name="Cros-Aarteil S."/>
            <person name="Calhoun S."/>
            <person name="Haridas S."/>
            <person name="Kuo A."/>
            <person name="Mondo S."/>
            <person name="Pangilinan J."/>
            <person name="Riley R."/>
            <person name="LaButti K."/>
            <person name="Andreopoulos B."/>
            <person name="Lipzen A."/>
            <person name="Chen C."/>
            <person name="Yan M."/>
            <person name="Daum C."/>
            <person name="Ng V."/>
            <person name="Clum A."/>
            <person name="Steindorff A."/>
            <person name="Ohm R.A."/>
            <person name="Martin F."/>
            <person name="Silar P."/>
            <person name="Natvig D.O."/>
            <person name="Lalanne C."/>
            <person name="Gautier V."/>
            <person name="Ament-Velasquez S.L."/>
            <person name="Kruys A."/>
            <person name="Hutchinson M.I."/>
            <person name="Powell A.J."/>
            <person name="Barry K."/>
            <person name="Miller A.N."/>
            <person name="Grigoriev I.V."/>
            <person name="Debuchy R."/>
            <person name="Gladieux P."/>
            <person name="Hiltunen Thoren M."/>
            <person name="Johannesson H."/>
        </authorList>
    </citation>
    <scope>NUCLEOTIDE SEQUENCE</scope>
    <source>
        <strain evidence="1">CBS 123565</strain>
    </source>
</reference>
<evidence type="ECO:0000313" key="1">
    <source>
        <dbReference type="EMBL" id="KAK4130843.1"/>
    </source>
</evidence>
<accession>A0AAN6UD72</accession>
<protein>
    <submittedName>
        <fullName evidence="1">Uncharacterized protein</fullName>
    </submittedName>
</protein>
<dbReference type="Proteomes" id="UP001304895">
    <property type="component" value="Unassembled WGS sequence"/>
</dbReference>
<organism evidence="1 2">
    <name type="scientific">Trichocladium antarcticum</name>
    <dbReference type="NCBI Taxonomy" id="1450529"/>
    <lineage>
        <taxon>Eukaryota</taxon>
        <taxon>Fungi</taxon>
        <taxon>Dikarya</taxon>
        <taxon>Ascomycota</taxon>
        <taxon>Pezizomycotina</taxon>
        <taxon>Sordariomycetes</taxon>
        <taxon>Sordariomycetidae</taxon>
        <taxon>Sordariales</taxon>
        <taxon>Chaetomiaceae</taxon>
        <taxon>Trichocladium</taxon>
    </lineage>
</organism>
<evidence type="ECO:0000313" key="2">
    <source>
        <dbReference type="Proteomes" id="UP001304895"/>
    </source>
</evidence>
<reference evidence="1" key="2">
    <citation type="submission" date="2023-05" db="EMBL/GenBank/DDBJ databases">
        <authorList>
            <consortium name="Lawrence Berkeley National Laboratory"/>
            <person name="Steindorff A."/>
            <person name="Hensen N."/>
            <person name="Bonometti L."/>
            <person name="Westerberg I."/>
            <person name="Brannstrom I.O."/>
            <person name="Guillou S."/>
            <person name="Cros-Aarteil S."/>
            <person name="Calhoun S."/>
            <person name="Haridas S."/>
            <person name="Kuo A."/>
            <person name="Mondo S."/>
            <person name="Pangilinan J."/>
            <person name="Riley R."/>
            <person name="Labutti K."/>
            <person name="Andreopoulos B."/>
            <person name="Lipzen A."/>
            <person name="Chen C."/>
            <person name="Yanf M."/>
            <person name="Daum C."/>
            <person name="Ng V."/>
            <person name="Clum A."/>
            <person name="Ohm R."/>
            <person name="Martin F."/>
            <person name="Silar P."/>
            <person name="Natvig D."/>
            <person name="Lalanne C."/>
            <person name="Gautier V."/>
            <person name="Ament-Velasquez S.L."/>
            <person name="Kruys A."/>
            <person name="Hutchinson M.I."/>
            <person name="Powell A.J."/>
            <person name="Barry K."/>
            <person name="Miller A.N."/>
            <person name="Grigoriev I.V."/>
            <person name="Debuchy R."/>
            <person name="Gladieux P."/>
            <person name="Thoren M.H."/>
            <person name="Johannesson H."/>
        </authorList>
    </citation>
    <scope>NUCLEOTIDE SEQUENCE</scope>
    <source>
        <strain evidence="1">CBS 123565</strain>
    </source>
</reference>